<protein>
    <recommendedName>
        <fullName evidence="4">Carboxypeptidase regulatory-like domain-containing protein</fullName>
    </recommendedName>
</protein>
<dbReference type="RefSeq" id="WP_183983283.1">
    <property type="nucleotide sequence ID" value="NZ_JACHHG010000001.1"/>
</dbReference>
<proteinExistence type="predicted"/>
<name>A0A841HWN6_9DEIO</name>
<dbReference type="InterPro" id="IPR013784">
    <property type="entry name" value="Carb-bd-like_fold"/>
</dbReference>
<evidence type="ECO:0000256" key="1">
    <source>
        <dbReference type="SAM" id="SignalP"/>
    </source>
</evidence>
<sequence>MNITKTVAASLLIILAATSSGVSQTKPYTMTGTVKNSAGQPVAGVEVFADNTLYYNMNALGKTDAKGRYTIPLPRQELGTWVPGAYVKREYHGVYYEFRLYADDESAFSASKGAVRNFVWRLSGRRGDSYIGSPVYVYTEEGVDLNKLEVTLTPSGPLVDGSAGKAITKRVPQGRVNDVPVGRYTMTARLLRDGAAPVPLLVSPGHGGQYGPSATTDFEKSYYGITMEFTVKLPPGQ</sequence>
<evidence type="ECO:0000313" key="3">
    <source>
        <dbReference type="Proteomes" id="UP000569951"/>
    </source>
</evidence>
<gene>
    <name evidence="2" type="ORF">HNR42_000032</name>
</gene>
<evidence type="ECO:0000313" key="2">
    <source>
        <dbReference type="EMBL" id="MBB6096620.1"/>
    </source>
</evidence>
<dbReference type="Proteomes" id="UP000569951">
    <property type="component" value="Unassembled WGS sequence"/>
</dbReference>
<feature type="signal peptide" evidence="1">
    <location>
        <begin position="1"/>
        <end position="25"/>
    </location>
</feature>
<accession>A0A841HWN6</accession>
<reference evidence="2 3" key="1">
    <citation type="submission" date="2020-08" db="EMBL/GenBank/DDBJ databases">
        <title>Genomic Encyclopedia of Type Strains, Phase IV (KMG-IV): sequencing the most valuable type-strain genomes for metagenomic binning, comparative biology and taxonomic classification.</title>
        <authorList>
            <person name="Goeker M."/>
        </authorList>
    </citation>
    <scope>NUCLEOTIDE SEQUENCE [LARGE SCALE GENOMIC DNA]</scope>
    <source>
        <strain evidence="2 3">DSM 21458</strain>
    </source>
</reference>
<organism evidence="2 3">
    <name type="scientific">Deinobacterium chartae</name>
    <dbReference type="NCBI Taxonomy" id="521158"/>
    <lineage>
        <taxon>Bacteria</taxon>
        <taxon>Thermotogati</taxon>
        <taxon>Deinococcota</taxon>
        <taxon>Deinococci</taxon>
        <taxon>Deinococcales</taxon>
        <taxon>Deinococcaceae</taxon>
        <taxon>Deinobacterium</taxon>
    </lineage>
</organism>
<dbReference type="SUPFAM" id="SSF49452">
    <property type="entry name" value="Starch-binding domain-like"/>
    <property type="match status" value="1"/>
</dbReference>
<dbReference type="EMBL" id="JACHHG010000001">
    <property type="protein sequence ID" value="MBB6096620.1"/>
    <property type="molecule type" value="Genomic_DNA"/>
</dbReference>
<feature type="chain" id="PRO_5032319427" description="Carboxypeptidase regulatory-like domain-containing protein" evidence="1">
    <location>
        <begin position="26"/>
        <end position="237"/>
    </location>
</feature>
<evidence type="ECO:0008006" key="4">
    <source>
        <dbReference type="Google" id="ProtNLM"/>
    </source>
</evidence>
<dbReference type="AlphaFoldDB" id="A0A841HWN6"/>
<keyword evidence="3" id="KW-1185">Reference proteome</keyword>
<dbReference type="GO" id="GO:0030246">
    <property type="term" value="F:carbohydrate binding"/>
    <property type="evidence" value="ECO:0007669"/>
    <property type="project" value="InterPro"/>
</dbReference>
<keyword evidence="1" id="KW-0732">Signal</keyword>
<comment type="caution">
    <text evidence="2">The sequence shown here is derived from an EMBL/GenBank/DDBJ whole genome shotgun (WGS) entry which is preliminary data.</text>
</comment>